<evidence type="ECO:0000313" key="4">
    <source>
        <dbReference type="Proteomes" id="UP000544872"/>
    </source>
</evidence>
<feature type="domain" description="DUF2157" evidence="2">
    <location>
        <begin position="12"/>
        <end position="154"/>
    </location>
</feature>
<feature type="transmembrane region" description="Helical" evidence="1">
    <location>
        <begin position="182"/>
        <end position="202"/>
    </location>
</feature>
<keyword evidence="4" id="KW-1185">Reference proteome</keyword>
<dbReference type="EMBL" id="JACIIX010000012">
    <property type="protein sequence ID" value="MBB6211549.1"/>
    <property type="molecule type" value="Genomic_DNA"/>
</dbReference>
<gene>
    <name evidence="3" type="ORF">FHS48_002990</name>
</gene>
<evidence type="ECO:0000259" key="2">
    <source>
        <dbReference type="Pfam" id="PF09925"/>
    </source>
</evidence>
<proteinExistence type="predicted"/>
<dbReference type="AlphaFoldDB" id="A0A7X0DNN0"/>
<feature type="transmembrane region" description="Helical" evidence="1">
    <location>
        <begin position="302"/>
        <end position="325"/>
    </location>
</feature>
<feature type="transmembrane region" description="Helical" evidence="1">
    <location>
        <begin position="134"/>
        <end position="152"/>
    </location>
</feature>
<dbReference type="InterPro" id="IPR018677">
    <property type="entry name" value="DUF2157"/>
</dbReference>
<feature type="transmembrane region" description="Helical" evidence="1">
    <location>
        <begin position="104"/>
        <end position="128"/>
    </location>
</feature>
<feature type="transmembrane region" description="Helical" evidence="1">
    <location>
        <begin position="71"/>
        <end position="92"/>
    </location>
</feature>
<feature type="transmembrane region" description="Helical" evidence="1">
    <location>
        <begin position="392"/>
        <end position="409"/>
    </location>
</feature>
<dbReference type="Pfam" id="PF09925">
    <property type="entry name" value="DUF2157"/>
    <property type="match status" value="1"/>
</dbReference>
<feature type="transmembrane region" description="Helical" evidence="1">
    <location>
        <begin position="415"/>
        <end position="433"/>
    </location>
</feature>
<protein>
    <submittedName>
        <fullName evidence="3">Putative membrane protein</fullName>
    </submittedName>
</protein>
<feature type="transmembrane region" description="Helical" evidence="1">
    <location>
        <begin position="42"/>
        <end position="65"/>
    </location>
</feature>
<name>A0A7X0DNN0_NOVIT</name>
<comment type="caution">
    <text evidence="3">The sequence shown here is derived from an EMBL/GenBank/DDBJ whole genome shotgun (WGS) entry which is preliminary data.</text>
</comment>
<sequence length="449" mass="46770">MLRHSRVHALLDQWSADGLIAPEHLPRLRSDLDSAGRLARPVTVLAVVAVLLLLAAALSFLASNWEEMPRLLRLGLICATVGGSGTVAVLRWRTVPAAEIGRDLPAQMALVLCAGLFGVGLLLVSQMFHFGGDLTGFMAVWGLATLLLALVAGTARLTLTLAVVLLSGWGLAPLAGDGFSGMAMGWNALFAPALAVALVTALKRGWALELWLGHLGLWLWLYVSVIGDAPALRFLGGDEAFMLLPVLHGVLWAALLTVPPPEAGQTRGWRWAAARLAEAQQVAALCIPAGLIQAWLNDWVRLTPPVGLVSVLIVLAVAAGALLVVQTLRRRALSGDGLLATAVAVLPVLLSGEMQRHAADAGDLAVWGILGLGLALTAGFLGLGVARGRRGLTGLAVLAFLALTFTGIGMTGLGALFFLIVGGGLAVLAVILARRSRSRTTATDAGERA</sequence>
<feature type="transmembrane region" description="Helical" evidence="1">
    <location>
        <begin position="214"/>
        <end position="234"/>
    </location>
</feature>
<dbReference type="Proteomes" id="UP000544872">
    <property type="component" value="Unassembled WGS sequence"/>
</dbReference>
<keyword evidence="1" id="KW-0472">Membrane</keyword>
<organism evidence="3 4">
    <name type="scientific">Novispirillum itersonii</name>
    <name type="common">Aquaspirillum itersonii</name>
    <dbReference type="NCBI Taxonomy" id="189"/>
    <lineage>
        <taxon>Bacteria</taxon>
        <taxon>Pseudomonadati</taxon>
        <taxon>Pseudomonadota</taxon>
        <taxon>Alphaproteobacteria</taxon>
        <taxon>Rhodospirillales</taxon>
        <taxon>Novispirillaceae</taxon>
        <taxon>Novispirillum</taxon>
    </lineage>
</organism>
<feature type="transmembrane region" description="Helical" evidence="1">
    <location>
        <begin position="364"/>
        <end position="385"/>
    </location>
</feature>
<keyword evidence="1" id="KW-0812">Transmembrane</keyword>
<evidence type="ECO:0000313" key="3">
    <source>
        <dbReference type="EMBL" id="MBB6211549.1"/>
    </source>
</evidence>
<keyword evidence="1" id="KW-1133">Transmembrane helix</keyword>
<reference evidence="3 4" key="1">
    <citation type="submission" date="2020-08" db="EMBL/GenBank/DDBJ databases">
        <title>Genomic Encyclopedia of Type Strains, Phase IV (KMG-IV): sequencing the most valuable type-strain genomes for metagenomic binning, comparative biology and taxonomic classification.</title>
        <authorList>
            <person name="Goeker M."/>
        </authorList>
    </citation>
    <scope>NUCLEOTIDE SEQUENCE [LARGE SCALE GENOMIC DNA]</scope>
    <source>
        <strain evidence="3 4">DSM 11590</strain>
    </source>
</reference>
<accession>A0A7X0DNN0</accession>
<evidence type="ECO:0000256" key="1">
    <source>
        <dbReference type="SAM" id="Phobius"/>
    </source>
</evidence>
<feature type="transmembrane region" description="Helical" evidence="1">
    <location>
        <begin position="332"/>
        <end position="352"/>
    </location>
</feature>